<comment type="caution">
    <text evidence="1">The sequence shown here is derived from an EMBL/GenBank/DDBJ whole genome shotgun (WGS) entry which is preliminary data.</text>
</comment>
<dbReference type="RefSeq" id="WP_001100314.1">
    <property type="nucleotide sequence ID" value="NZ_BCOE01000057.1"/>
</dbReference>
<reference evidence="1" key="1">
    <citation type="submission" date="2016-09" db="EMBL/GenBank/DDBJ databases">
        <title>Whole Genome Sequencing of Salmonella enterica subsp. enterica serovar Nottingham.</title>
        <authorList>
            <person name="Zheng J."/>
            <person name="Wang H."/>
        </authorList>
    </citation>
    <scope>NUCLEOTIDE SEQUENCE [LARGE SCALE GENOMIC DNA]</scope>
    <source>
        <strain evidence="1">CFSAN055411</strain>
    </source>
</reference>
<dbReference type="AlphaFoldDB" id="A0A3F3II59"/>
<organism evidence="1">
    <name type="scientific">Salmonella enterica</name>
    <name type="common">Salmonella choleraesuis</name>
    <dbReference type="NCBI Taxonomy" id="28901"/>
    <lineage>
        <taxon>Bacteria</taxon>
        <taxon>Pseudomonadati</taxon>
        <taxon>Pseudomonadota</taxon>
        <taxon>Gammaproteobacteria</taxon>
        <taxon>Enterobacterales</taxon>
        <taxon>Enterobacteriaceae</taxon>
        <taxon>Salmonella</taxon>
    </lineage>
</organism>
<sequence length="313" mass="35022">MNVFCSMGCRAVVLLWGLGSFSAFAALTPADGQQINALVDSWNDALNRTESTPPQSLYRGKVEWYGQSLSAQQVVAREQAFLAKNSDYQQHIVTALNIQPAEDDKSVIVRFVKRAGTTGKMTNYPEEILLMRDAAGWRITRETDGITRANQSKEKSAEVARGKFDGQHLSYVWLREENPRTGGACSDDSDCDCSLWSSDAEVKPVKLSQCLVGNIETLSGLDDSGRDRVMVSPQWWSSVFRVVYLFDIQKKQWIQATSAFTRNLNMQPTETASDLVKPDLQRPGRIRVTQAIYDDAKEVTTIDVISQPLWTLK</sequence>
<dbReference type="EMBL" id="MJEL01000002">
    <property type="protein sequence ID" value="OEH99348.1"/>
    <property type="molecule type" value="Genomic_DNA"/>
</dbReference>
<name>A0A3F3II59_SALER</name>
<proteinExistence type="predicted"/>
<gene>
    <name evidence="1" type="ORF">BH006_12230</name>
</gene>
<dbReference type="Proteomes" id="UP000852880">
    <property type="component" value="Unassembled WGS sequence"/>
</dbReference>
<protein>
    <submittedName>
        <fullName evidence="1">Uncharacterized protein</fullName>
    </submittedName>
</protein>
<accession>A0A3F3II59</accession>
<evidence type="ECO:0000313" key="1">
    <source>
        <dbReference type="EMBL" id="OEH99348.1"/>
    </source>
</evidence>